<name>A0ACC1M4Y0_9FUNG</name>
<reference evidence="1" key="1">
    <citation type="submission" date="2022-07" db="EMBL/GenBank/DDBJ databases">
        <title>Phylogenomic reconstructions and comparative analyses of Kickxellomycotina fungi.</title>
        <authorList>
            <person name="Reynolds N.K."/>
            <person name="Stajich J.E."/>
            <person name="Barry K."/>
            <person name="Grigoriev I.V."/>
            <person name="Crous P."/>
            <person name="Smith M.E."/>
        </authorList>
    </citation>
    <scope>NUCLEOTIDE SEQUENCE</scope>
    <source>
        <strain evidence="1">CBS 190363</strain>
    </source>
</reference>
<dbReference type="EMBL" id="JANBVB010000227">
    <property type="protein sequence ID" value="KAJ2896101.1"/>
    <property type="molecule type" value="Genomic_DNA"/>
</dbReference>
<keyword evidence="1" id="KW-0647">Proteasome</keyword>
<comment type="caution">
    <text evidence="1">The sequence shown here is derived from an EMBL/GenBank/DDBJ whole genome shotgun (WGS) entry which is preliminary data.</text>
</comment>
<sequence length="200" mass="21892">MEHAQRLMKEKVALENEIRTLDMELSGMNVTRETPLVDAEGFPRSDIDIGAVREIQHTLICKKNDLKGLMAEIEKSLIALHQDTQGKDGGSSSSNNNSEPQKPATIQRPFARVGIVEHNSPASEAGLLAGDKILAYGLVNASNHNKLRLLIEETSNNIDKTIGIEVERVVDGLPQVVALKLKPRRQWGGDGLLGCFILPL</sequence>
<keyword evidence="2" id="KW-1185">Reference proteome</keyword>
<evidence type="ECO:0000313" key="1">
    <source>
        <dbReference type="EMBL" id="KAJ2896101.1"/>
    </source>
</evidence>
<protein>
    <submittedName>
        <fullName evidence="1">26S proteasome regulatory subunit</fullName>
    </submittedName>
</protein>
<organism evidence="1 2">
    <name type="scientific">Coemansia aciculifera</name>
    <dbReference type="NCBI Taxonomy" id="417176"/>
    <lineage>
        <taxon>Eukaryota</taxon>
        <taxon>Fungi</taxon>
        <taxon>Fungi incertae sedis</taxon>
        <taxon>Zoopagomycota</taxon>
        <taxon>Kickxellomycotina</taxon>
        <taxon>Kickxellomycetes</taxon>
        <taxon>Kickxellales</taxon>
        <taxon>Kickxellaceae</taxon>
        <taxon>Coemansia</taxon>
    </lineage>
</organism>
<evidence type="ECO:0000313" key="2">
    <source>
        <dbReference type="Proteomes" id="UP001139981"/>
    </source>
</evidence>
<proteinExistence type="predicted"/>
<dbReference type="Proteomes" id="UP001139981">
    <property type="component" value="Unassembled WGS sequence"/>
</dbReference>
<gene>
    <name evidence="1" type="primary">NAS2</name>
    <name evidence="1" type="ORF">IWW38_002119</name>
</gene>
<accession>A0ACC1M4Y0</accession>